<dbReference type="Proteomes" id="UP001386955">
    <property type="component" value="Unassembled WGS sequence"/>
</dbReference>
<dbReference type="EMBL" id="JAYMYS010000007">
    <property type="protein sequence ID" value="KAK7387191.1"/>
    <property type="molecule type" value="Genomic_DNA"/>
</dbReference>
<organism evidence="2 3">
    <name type="scientific">Psophocarpus tetragonolobus</name>
    <name type="common">Winged bean</name>
    <name type="synonym">Dolichos tetragonolobus</name>
    <dbReference type="NCBI Taxonomy" id="3891"/>
    <lineage>
        <taxon>Eukaryota</taxon>
        <taxon>Viridiplantae</taxon>
        <taxon>Streptophyta</taxon>
        <taxon>Embryophyta</taxon>
        <taxon>Tracheophyta</taxon>
        <taxon>Spermatophyta</taxon>
        <taxon>Magnoliopsida</taxon>
        <taxon>eudicotyledons</taxon>
        <taxon>Gunneridae</taxon>
        <taxon>Pentapetalae</taxon>
        <taxon>rosids</taxon>
        <taxon>fabids</taxon>
        <taxon>Fabales</taxon>
        <taxon>Fabaceae</taxon>
        <taxon>Papilionoideae</taxon>
        <taxon>50 kb inversion clade</taxon>
        <taxon>NPAAA clade</taxon>
        <taxon>indigoferoid/millettioid clade</taxon>
        <taxon>Phaseoleae</taxon>
        <taxon>Psophocarpus</taxon>
    </lineage>
</organism>
<evidence type="ECO:0000313" key="3">
    <source>
        <dbReference type="Proteomes" id="UP001386955"/>
    </source>
</evidence>
<name>A0AAN9S208_PSOTE</name>
<evidence type="ECO:0000256" key="1">
    <source>
        <dbReference type="SAM" id="MobiDB-lite"/>
    </source>
</evidence>
<accession>A0AAN9S208</accession>
<sequence>MKGGKSLRFAKVSLALSREEEDQLSRSMKKATTNESQDTMVKENLDTNGKDEGDDEALVEGSEKSDENIEEPDEVVLHGMMGSRKREEDPLCPTIPDLWESVDAVKVLHEPPVNEAEGNGMPLERAKHVAQPPTVTNARKDPKSFGTWVIAHVVITRTHIA</sequence>
<feature type="compositionally biased region" description="Basic and acidic residues" evidence="1">
    <location>
        <begin position="40"/>
        <end position="51"/>
    </location>
</feature>
<gene>
    <name evidence="2" type="ORF">VNO78_27770</name>
</gene>
<feature type="region of interest" description="Disordered" evidence="1">
    <location>
        <begin position="17"/>
        <end position="74"/>
    </location>
</feature>
<evidence type="ECO:0000313" key="2">
    <source>
        <dbReference type="EMBL" id="KAK7387191.1"/>
    </source>
</evidence>
<comment type="caution">
    <text evidence="2">The sequence shown here is derived from an EMBL/GenBank/DDBJ whole genome shotgun (WGS) entry which is preliminary data.</text>
</comment>
<protein>
    <submittedName>
        <fullName evidence="2">Uncharacterized protein</fullName>
    </submittedName>
</protein>
<feature type="compositionally biased region" description="Polar residues" evidence="1">
    <location>
        <begin position="30"/>
        <end position="39"/>
    </location>
</feature>
<keyword evidence="3" id="KW-1185">Reference proteome</keyword>
<feature type="region of interest" description="Disordered" evidence="1">
    <location>
        <begin position="115"/>
        <end position="140"/>
    </location>
</feature>
<reference evidence="2 3" key="1">
    <citation type="submission" date="2024-01" db="EMBL/GenBank/DDBJ databases">
        <title>The genomes of 5 underutilized Papilionoideae crops provide insights into root nodulation and disease resistanc.</title>
        <authorList>
            <person name="Jiang F."/>
        </authorList>
    </citation>
    <scope>NUCLEOTIDE SEQUENCE [LARGE SCALE GENOMIC DNA]</scope>
    <source>
        <strain evidence="2">DUOXIRENSHENG_FW03</strain>
        <tissue evidence="2">Leaves</tissue>
    </source>
</reference>
<proteinExistence type="predicted"/>
<dbReference type="AlphaFoldDB" id="A0AAN9S208"/>